<evidence type="ECO:0000256" key="4">
    <source>
        <dbReference type="ARBA" id="ARBA00013149"/>
    </source>
</evidence>
<evidence type="ECO:0000256" key="11">
    <source>
        <dbReference type="ARBA" id="ARBA00023239"/>
    </source>
</evidence>
<dbReference type="EMBL" id="CR522870">
    <property type="protein sequence ID" value="CAG37305.1"/>
    <property type="molecule type" value="Genomic_DNA"/>
</dbReference>
<dbReference type="OrthoDB" id="9772484at2"/>
<dbReference type="GO" id="GO:0003904">
    <property type="term" value="F:deoxyribodipyrimidine photo-lyase activity"/>
    <property type="evidence" value="ECO:0007669"/>
    <property type="project" value="UniProtKB-EC"/>
</dbReference>
<evidence type="ECO:0000256" key="2">
    <source>
        <dbReference type="ARBA" id="ARBA00001974"/>
    </source>
</evidence>
<dbReference type="InterPro" id="IPR036155">
    <property type="entry name" value="Crypto/Photolyase_N_sf"/>
</dbReference>
<dbReference type="InterPro" id="IPR032673">
    <property type="entry name" value="DNA_photolyase_2_CS"/>
</dbReference>
<dbReference type="NCBIfam" id="TIGR00591">
    <property type="entry name" value="phr2"/>
    <property type="match status" value="1"/>
</dbReference>
<dbReference type="InterPro" id="IPR014729">
    <property type="entry name" value="Rossmann-like_a/b/a_fold"/>
</dbReference>
<evidence type="ECO:0000256" key="6">
    <source>
        <dbReference type="ARBA" id="ARBA00022630"/>
    </source>
</evidence>
<keyword evidence="10" id="KW-0234">DNA repair</keyword>
<comment type="similarity">
    <text evidence="3">Belongs to the DNA photolyase class-2 family.</text>
</comment>
<comment type="cofactor">
    <cofactor evidence="2">
        <name>FAD</name>
        <dbReference type="ChEBI" id="CHEBI:57692"/>
    </cofactor>
</comment>
<comment type="catalytic activity">
    <reaction evidence="13">
        <text>cyclobutadipyrimidine (in DNA) = 2 pyrimidine residues (in DNA).</text>
        <dbReference type="EC" id="4.1.99.3"/>
    </reaction>
</comment>
<dbReference type="STRING" id="177439.DP2576"/>
<dbReference type="PANTHER" id="PTHR10211">
    <property type="entry name" value="DEOXYRIBODIPYRIMIDINE PHOTOLYASE"/>
    <property type="match status" value="1"/>
</dbReference>
<name>Q6AK21_DESPS</name>
<evidence type="ECO:0000256" key="10">
    <source>
        <dbReference type="ARBA" id="ARBA00023204"/>
    </source>
</evidence>
<accession>Q6AK21</accession>
<evidence type="ECO:0000256" key="13">
    <source>
        <dbReference type="ARBA" id="ARBA00033999"/>
    </source>
</evidence>
<dbReference type="KEGG" id="dps:DP2576"/>
<dbReference type="Pfam" id="PF00875">
    <property type="entry name" value="DNA_photolyase"/>
    <property type="match status" value="1"/>
</dbReference>
<dbReference type="FunFam" id="3.40.50.620:FF:000110">
    <property type="entry name" value="Deoxyribodipyrimidine photolyase"/>
    <property type="match status" value="1"/>
</dbReference>
<organism evidence="15 16">
    <name type="scientific">Desulfotalea psychrophila (strain LSv54 / DSM 12343)</name>
    <dbReference type="NCBI Taxonomy" id="177439"/>
    <lineage>
        <taxon>Bacteria</taxon>
        <taxon>Pseudomonadati</taxon>
        <taxon>Thermodesulfobacteriota</taxon>
        <taxon>Desulfobulbia</taxon>
        <taxon>Desulfobulbales</taxon>
        <taxon>Desulfocapsaceae</taxon>
        <taxon>Desulfotalea</taxon>
    </lineage>
</organism>
<dbReference type="InterPro" id="IPR006050">
    <property type="entry name" value="DNA_photolyase_N"/>
</dbReference>
<dbReference type="EC" id="4.1.99.3" evidence="4"/>
<proteinExistence type="inferred from homology"/>
<dbReference type="PANTHER" id="PTHR10211:SF0">
    <property type="entry name" value="DEOXYRIBODIPYRIMIDINE PHOTO-LYASE"/>
    <property type="match status" value="1"/>
</dbReference>
<evidence type="ECO:0000313" key="15">
    <source>
        <dbReference type="EMBL" id="CAG37305.1"/>
    </source>
</evidence>
<dbReference type="Proteomes" id="UP000000602">
    <property type="component" value="Chromosome"/>
</dbReference>
<reference evidence="16" key="1">
    <citation type="journal article" date="2004" name="Environ. Microbiol.">
        <title>The genome of Desulfotalea psychrophila, a sulfate-reducing bacterium from permanently cold Arctic sediments.</title>
        <authorList>
            <person name="Rabus R."/>
            <person name="Ruepp A."/>
            <person name="Frickey T."/>
            <person name="Rattei T."/>
            <person name="Fartmann B."/>
            <person name="Stark M."/>
            <person name="Bauer M."/>
            <person name="Zibat A."/>
            <person name="Lombardot T."/>
            <person name="Becker I."/>
            <person name="Amann J."/>
            <person name="Gellner K."/>
            <person name="Teeling H."/>
            <person name="Leuschner W.D."/>
            <person name="Gloeckner F.-O."/>
            <person name="Lupas A.N."/>
            <person name="Amann R."/>
            <person name="Klenk H.-P."/>
        </authorList>
    </citation>
    <scope>NUCLEOTIDE SEQUENCE [LARGE SCALE GENOMIC DNA]</scope>
    <source>
        <strain evidence="16">DSM 12343 / LSv54</strain>
    </source>
</reference>
<evidence type="ECO:0000256" key="5">
    <source>
        <dbReference type="ARBA" id="ARBA00014046"/>
    </source>
</evidence>
<protein>
    <recommendedName>
        <fullName evidence="5">Deoxyribodipyrimidine photo-lyase</fullName>
        <ecNumber evidence="4">4.1.99.3</ecNumber>
    </recommendedName>
    <alternativeName>
        <fullName evidence="12">DNA photolyase</fullName>
    </alternativeName>
</protein>
<evidence type="ECO:0000256" key="3">
    <source>
        <dbReference type="ARBA" id="ARBA00006409"/>
    </source>
</evidence>
<dbReference type="GO" id="GO:0003677">
    <property type="term" value="F:DNA binding"/>
    <property type="evidence" value="ECO:0007669"/>
    <property type="project" value="UniProtKB-KW"/>
</dbReference>
<dbReference type="Gene3D" id="1.25.40.80">
    <property type="match status" value="1"/>
</dbReference>
<dbReference type="PROSITE" id="PS51645">
    <property type="entry name" value="PHR_CRY_ALPHA_BETA"/>
    <property type="match status" value="1"/>
</dbReference>
<keyword evidence="11 15" id="KW-0456">Lyase</keyword>
<comment type="cofactor">
    <cofactor evidence="1">
        <name>(6R)-5,10-methylene-5,6,7,8-tetrahydrofolate</name>
        <dbReference type="ChEBI" id="CHEBI:15636"/>
    </cofactor>
</comment>
<evidence type="ECO:0000313" key="16">
    <source>
        <dbReference type="Proteomes" id="UP000000602"/>
    </source>
</evidence>
<gene>
    <name evidence="15" type="ordered locus">DP2576</name>
</gene>
<keyword evidence="16" id="KW-1185">Reference proteome</keyword>
<evidence type="ECO:0000256" key="7">
    <source>
        <dbReference type="ARBA" id="ARBA00022763"/>
    </source>
</evidence>
<dbReference type="SUPFAM" id="SSF48173">
    <property type="entry name" value="Cryptochrome/photolyase FAD-binding domain"/>
    <property type="match status" value="1"/>
</dbReference>
<dbReference type="PROSITE" id="PS01084">
    <property type="entry name" value="DNA_PHOTOLYASES_2_2"/>
    <property type="match status" value="1"/>
</dbReference>
<dbReference type="InterPro" id="IPR036134">
    <property type="entry name" value="Crypto/Photolyase_FAD-like_sf"/>
</dbReference>
<evidence type="ECO:0000256" key="8">
    <source>
        <dbReference type="ARBA" id="ARBA00022827"/>
    </source>
</evidence>
<keyword evidence="8" id="KW-0274">FAD</keyword>
<dbReference type="Gene3D" id="3.40.50.620">
    <property type="entry name" value="HUPs"/>
    <property type="match status" value="1"/>
</dbReference>
<dbReference type="HOGENOM" id="CLU_026342_2_1_7"/>
<keyword evidence="7" id="KW-0227">DNA damage</keyword>
<dbReference type="eggNOG" id="COG0415">
    <property type="taxonomic scope" value="Bacteria"/>
</dbReference>
<dbReference type="SUPFAM" id="SSF52425">
    <property type="entry name" value="Cryptochrome/photolyase, N-terminal domain"/>
    <property type="match status" value="1"/>
</dbReference>
<evidence type="ECO:0000259" key="14">
    <source>
        <dbReference type="PROSITE" id="PS51645"/>
    </source>
</evidence>
<sequence>MDINRRNKDIVRRGRRLKNGRRGDGPVVYWVSRDQRVRDNWALLWAQQEAISRQKGLLVVFCLVPDYLGAKSSQYLFMLRGLARMQKKLHEMNIHFTLFEQSPDDILPGFLRQIDAHLLVSDFDPLRIKRQWTEQLIAQVVTPIYQVDTHNIIPAWMVSDKKEYAAYTIRPKIKRLLDDFLTDIPPLQHHPFSWAHTLALAGSSSLARVISTLNSSGCELRGAGEASAQFAADSFIKIGLENYSERRNNPCLNGQSGLSPYLHFGHLSAQRLAWVVSRDKLPIETKEPFLEELIVRRELSDNFCLYEPLYDTFAGFPAWARKSLDQHRCDERAYLYSFHDLEAGNTHEQLWNACQIDLVQSGKLHGYLRMYWAKKILEWTPNPETALEYAIRLNDRYSLDGRDPNGYAGVAWSIGGVHDRAWAERPVFGKIRYMNEAGCRRKFDVNSYMSSVFARERE</sequence>
<dbReference type="GO" id="GO:0000719">
    <property type="term" value="P:photoreactive repair"/>
    <property type="evidence" value="ECO:0007669"/>
    <property type="project" value="TreeGrafter"/>
</dbReference>
<feature type="domain" description="Photolyase/cryptochrome alpha/beta" evidence="14">
    <location>
        <begin position="25"/>
        <end position="155"/>
    </location>
</feature>
<dbReference type="InterPro" id="IPR008148">
    <property type="entry name" value="DNA_photolyase_2"/>
</dbReference>
<keyword evidence="9" id="KW-0238">DNA-binding</keyword>
<dbReference type="RefSeq" id="WP_011189817.1">
    <property type="nucleotide sequence ID" value="NC_006138.1"/>
</dbReference>
<evidence type="ECO:0000256" key="9">
    <source>
        <dbReference type="ARBA" id="ARBA00023125"/>
    </source>
</evidence>
<dbReference type="InterPro" id="IPR052219">
    <property type="entry name" value="Photolyase_Class-2"/>
</dbReference>
<dbReference type="Gene3D" id="1.10.579.10">
    <property type="entry name" value="DNA Cyclobutane Dipyrimidine Photolyase, subunit A, domain 3"/>
    <property type="match status" value="1"/>
</dbReference>
<evidence type="ECO:0000256" key="1">
    <source>
        <dbReference type="ARBA" id="ARBA00001932"/>
    </source>
</evidence>
<evidence type="ECO:0000256" key="12">
    <source>
        <dbReference type="ARBA" id="ARBA00031671"/>
    </source>
</evidence>
<dbReference type="AlphaFoldDB" id="Q6AK21"/>
<dbReference type="FunFam" id="1.10.579.10:FF:000002">
    <property type="entry name" value="Deoxyribodipyrimidine photolyase"/>
    <property type="match status" value="1"/>
</dbReference>
<dbReference type="PROSITE" id="PS01083">
    <property type="entry name" value="DNA_PHOTOLYASES_2_1"/>
    <property type="match status" value="1"/>
</dbReference>
<keyword evidence="6" id="KW-0285">Flavoprotein</keyword>